<protein>
    <submittedName>
        <fullName evidence="2">Uncharacterized protein</fullName>
    </submittedName>
</protein>
<accession>A0A506UEP5</accession>
<reference evidence="2 3" key="1">
    <citation type="submission" date="2019-06" db="EMBL/GenBank/DDBJ databases">
        <authorList>
            <person name="Li M."/>
        </authorList>
    </citation>
    <scope>NUCLEOTIDE SEQUENCE [LARGE SCALE GENOMIC DNA]</scope>
    <source>
        <strain evidence="2 3">BGMRC2036</strain>
    </source>
</reference>
<evidence type="ECO:0000256" key="1">
    <source>
        <dbReference type="SAM" id="MobiDB-lite"/>
    </source>
</evidence>
<feature type="region of interest" description="Disordered" evidence="1">
    <location>
        <begin position="34"/>
        <end position="68"/>
    </location>
</feature>
<dbReference type="AlphaFoldDB" id="A0A506UEP5"/>
<feature type="compositionally biased region" description="Basic and acidic residues" evidence="1">
    <location>
        <begin position="43"/>
        <end position="54"/>
    </location>
</feature>
<gene>
    <name evidence="2" type="ORF">FJU08_07805</name>
</gene>
<dbReference type="Proteomes" id="UP000318801">
    <property type="component" value="Unassembled WGS sequence"/>
</dbReference>
<dbReference type="EMBL" id="VHLG01000003">
    <property type="protein sequence ID" value="TPW31641.1"/>
    <property type="molecule type" value="Genomic_DNA"/>
</dbReference>
<evidence type="ECO:0000313" key="2">
    <source>
        <dbReference type="EMBL" id="TPW31641.1"/>
    </source>
</evidence>
<dbReference type="OrthoDB" id="8305267at2"/>
<keyword evidence="3" id="KW-1185">Reference proteome</keyword>
<evidence type="ECO:0000313" key="3">
    <source>
        <dbReference type="Proteomes" id="UP000318801"/>
    </source>
</evidence>
<comment type="caution">
    <text evidence="2">The sequence shown here is derived from an EMBL/GenBank/DDBJ whole genome shotgun (WGS) entry which is preliminary data.</text>
</comment>
<proteinExistence type="predicted"/>
<sequence length="68" mass="7249">MIRGKTVDTKLAPFSNVMPVPVTGIQPTRVRAAKDSASVQCHMKLDPRDRHGDDDGGGGYSAPNRQSG</sequence>
<name>A0A506UEP5_9HYPH</name>
<organism evidence="2 3">
    <name type="scientific">Martelella alba</name>
    <dbReference type="NCBI Taxonomy" id="2590451"/>
    <lineage>
        <taxon>Bacteria</taxon>
        <taxon>Pseudomonadati</taxon>
        <taxon>Pseudomonadota</taxon>
        <taxon>Alphaproteobacteria</taxon>
        <taxon>Hyphomicrobiales</taxon>
        <taxon>Aurantimonadaceae</taxon>
        <taxon>Martelella</taxon>
    </lineage>
</organism>